<evidence type="ECO:0000313" key="2">
    <source>
        <dbReference type="EMBL" id="KAA8911639.1"/>
    </source>
</evidence>
<dbReference type="EMBL" id="VXIS01000033">
    <property type="protein sequence ID" value="KAA8911639.1"/>
    <property type="molecule type" value="Genomic_DNA"/>
</dbReference>
<protein>
    <submittedName>
        <fullName evidence="2">Uncharacterized protein</fullName>
    </submittedName>
</protein>
<feature type="transmembrane region" description="Helical" evidence="1">
    <location>
        <begin position="112"/>
        <end position="134"/>
    </location>
</feature>
<gene>
    <name evidence="2" type="ORF">FN846DRAFT_887670</name>
</gene>
<evidence type="ECO:0000313" key="3">
    <source>
        <dbReference type="Proteomes" id="UP000326924"/>
    </source>
</evidence>
<dbReference type="InParanoid" id="A0A5J5F4X0"/>
<dbReference type="OrthoDB" id="3540210at2759"/>
<accession>A0A5J5F4X0</accession>
<reference evidence="2 3" key="1">
    <citation type="submission" date="2019-09" db="EMBL/GenBank/DDBJ databases">
        <title>Draft genome of the ectomycorrhizal ascomycete Sphaerosporella brunnea.</title>
        <authorList>
            <consortium name="DOE Joint Genome Institute"/>
            <person name="Benucci G.M."/>
            <person name="Marozzi G."/>
            <person name="Antonielli L."/>
            <person name="Sanchez S."/>
            <person name="Marco P."/>
            <person name="Wang X."/>
            <person name="Falini L.B."/>
            <person name="Barry K."/>
            <person name="Haridas S."/>
            <person name="Lipzen A."/>
            <person name="Labutti K."/>
            <person name="Grigoriev I.V."/>
            <person name="Murat C."/>
            <person name="Martin F."/>
            <person name="Albertini E."/>
            <person name="Donnini D."/>
            <person name="Bonito G."/>
        </authorList>
    </citation>
    <scope>NUCLEOTIDE SEQUENCE [LARGE SCALE GENOMIC DNA]</scope>
    <source>
        <strain evidence="2 3">Sb_GMNB300</strain>
    </source>
</reference>
<feature type="transmembrane region" description="Helical" evidence="1">
    <location>
        <begin position="20"/>
        <end position="42"/>
    </location>
</feature>
<keyword evidence="1" id="KW-1133">Transmembrane helix</keyword>
<name>A0A5J5F4X0_9PEZI</name>
<comment type="caution">
    <text evidence="2">The sequence shown here is derived from an EMBL/GenBank/DDBJ whole genome shotgun (WGS) entry which is preliminary data.</text>
</comment>
<keyword evidence="1" id="KW-0472">Membrane</keyword>
<dbReference type="AlphaFoldDB" id="A0A5J5F4X0"/>
<keyword evidence="3" id="KW-1185">Reference proteome</keyword>
<dbReference type="Proteomes" id="UP000326924">
    <property type="component" value="Unassembled WGS sequence"/>
</dbReference>
<organism evidence="2 3">
    <name type="scientific">Sphaerosporella brunnea</name>
    <dbReference type="NCBI Taxonomy" id="1250544"/>
    <lineage>
        <taxon>Eukaryota</taxon>
        <taxon>Fungi</taxon>
        <taxon>Dikarya</taxon>
        <taxon>Ascomycota</taxon>
        <taxon>Pezizomycotina</taxon>
        <taxon>Pezizomycetes</taxon>
        <taxon>Pezizales</taxon>
        <taxon>Pyronemataceae</taxon>
        <taxon>Sphaerosporella</taxon>
    </lineage>
</organism>
<proteinExistence type="predicted"/>
<feature type="transmembrane region" description="Helical" evidence="1">
    <location>
        <begin position="539"/>
        <end position="563"/>
    </location>
</feature>
<keyword evidence="1" id="KW-0812">Transmembrane</keyword>
<evidence type="ECO:0000256" key="1">
    <source>
        <dbReference type="SAM" id="Phobius"/>
    </source>
</evidence>
<sequence length="654" mass="72467">MSSSNIYTGAWIEYSRGKVYGATITLANAHAVALVSLLAVLVTHTSIRSFTILRFILHQTRRHETPRDGLVRQQDLVLRNAETDMGTLTMVLWIAHKWRGYTPNPYRRSTPLFLLLLLHTIGFLAAGIAVSFVANGGDGGVSVIAKATECGFWVIDNSNRDSQAVSFFQIEKLKGTTVGAAYTRLCYNASTINQGDGDTPAECKIFPTPRIAWTGTHNVSCPFKDDICLEGQNAAYLMDTGLQSSRVLGINSPYELQWQYRTTCAPLKTEGYTQVRQDGNFGENVTYYNYGSIGLLGNWSHYVSSMERVGGTKSFVLDVQTSAPWIGNNTFQLDPIPALQRDDSDVTLFFFGAYGVNYFAPVDDPIFSAHNRAEDFIMPGYAPFPIYFADYPATVLGCIDQYRYCNPRLNKCSLFIPSHYADDRLFAEITETRGELDVALLLRIHTSTAMNLYSQAIGNLASTLAINDKIFSGSVMDVAREQWKIEASHLFELGLAGAQVEITRTAKEAYPRDHGPLTNVLPKEYQNICKMIIFHESGYTSISVLGLCLIVVFSVLITILSFMDGAAARLMWKRWPHRVLAWRTDGYLQLLRLVNETQSIGTWRFGLQEVPVTEKGETLGVVEVVEGRIGIGRGSSGISTSDLGPDTGFSPKPV</sequence>